<evidence type="ECO:0000313" key="2">
    <source>
        <dbReference type="Proteomes" id="UP001218188"/>
    </source>
</evidence>
<gene>
    <name evidence="1" type="ORF">C8F04DRAFT_1193073</name>
</gene>
<protein>
    <submittedName>
        <fullName evidence="1">Uncharacterized protein</fullName>
    </submittedName>
</protein>
<keyword evidence="2" id="KW-1185">Reference proteome</keyword>
<comment type="caution">
    <text evidence="1">The sequence shown here is derived from an EMBL/GenBank/DDBJ whole genome shotgun (WGS) entry which is preliminary data.</text>
</comment>
<accession>A0AAD6SBX9</accession>
<dbReference type="EMBL" id="JARJCM010000181">
    <property type="protein sequence ID" value="KAJ7023846.1"/>
    <property type="molecule type" value="Genomic_DNA"/>
</dbReference>
<dbReference type="Proteomes" id="UP001218188">
    <property type="component" value="Unassembled WGS sequence"/>
</dbReference>
<dbReference type="AlphaFoldDB" id="A0AAD6SBX9"/>
<name>A0AAD6SBX9_9AGAR</name>
<reference evidence="1" key="1">
    <citation type="submission" date="2023-03" db="EMBL/GenBank/DDBJ databases">
        <title>Massive genome expansion in bonnet fungi (Mycena s.s.) driven by repeated elements and novel gene families across ecological guilds.</title>
        <authorList>
            <consortium name="Lawrence Berkeley National Laboratory"/>
            <person name="Harder C.B."/>
            <person name="Miyauchi S."/>
            <person name="Viragh M."/>
            <person name="Kuo A."/>
            <person name="Thoen E."/>
            <person name="Andreopoulos B."/>
            <person name="Lu D."/>
            <person name="Skrede I."/>
            <person name="Drula E."/>
            <person name="Henrissat B."/>
            <person name="Morin E."/>
            <person name="Kohler A."/>
            <person name="Barry K."/>
            <person name="LaButti K."/>
            <person name="Morin E."/>
            <person name="Salamov A."/>
            <person name="Lipzen A."/>
            <person name="Mereny Z."/>
            <person name="Hegedus B."/>
            <person name="Baldrian P."/>
            <person name="Stursova M."/>
            <person name="Weitz H."/>
            <person name="Taylor A."/>
            <person name="Grigoriev I.V."/>
            <person name="Nagy L.G."/>
            <person name="Martin F."/>
            <person name="Kauserud H."/>
        </authorList>
    </citation>
    <scope>NUCLEOTIDE SEQUENCE</scope>
    <source>
        <strain evidence="1">CBHHK200</strain>
    </source>
</reference>
<evidence type="ECO:0000313" key="1">
    <source>
        <dbReference type="EMBL" id="KAJ7023846.1"/>
    </source>
</evidence>
<organism evidence="1 2">
    <name type="scientific">Mycena alexandri</name>
    <dbReference type="NCBI Taxonomy" id="1745969"/>
    <lineage>
        <taxon>Eukaryota</taxon>
        <taxon>Fungi</taxon>
        <taxon>Dikarya</taxon>
        <taxon>Basidiomycota</taxon>
        <taxon>Agaricomycotina</taxon>
        <taxon>Agaricomycetes</taxon>
        <taxon>Agaricomycetidae</taxon>
        <taxon>Agaricales</taxon>
        <taxon>Marasmiineae</taxon>
        <taxon>Mycenaceae</taxon>
        <taxon>Mycena</taxon>
    </lineage>
</organism>
<proteinExistence type="predicted"/>
<sequence length="451" mass="49956">MPIAIGNHFDTSRFSRLGSRRYPATKANSVVGIRVGGIMFEARRSVVAIPELLDLTIDHLFNSKPDLYACALVSKVWIKRAQYHLFSTVSISRALENDADADGRAITRLEETLVHSPHLASLVKHLDITLEPAVLATIAQIPLSALRQVTVHCTLQQRRERADAESVADVQRLLRLPTVKMVNLMGRFPSIPVLNAYFRGCSPSIITIKGVHAGGFKFVEPPPTDEGIPLSPKAEAPRLNLVALLTSTGFEKWLRNPGCPFGFSRLSMVVITTSLWPSFRHSLAPNLHHLQCLKLFICTSDIDLYDLPSLRKLEILIDDVDPEPGLSALLAALAKVSSKSQVATVNVRLHALGLTEENALRQFDARLMTLSKTVLPALRRVEFDVPLLQVDYAVPPLETNVSISQFKSWLSLVDAKQWLDVDRRYTVQLDRAGFLLVNSGSPWPLAHRNAG</sequence>